<accession>A0A3N0GIX2</accession>
<dbReference type="Proteomes" id="UP000279994">
    <property type="component" value="Unassembled WGS sequence"/>
</dbReference>
<keyword evidence="2" id="KW-1185">Reference proteome</keyword>
<gene>
    <name evidence="1" type="ORF">EFL26_17410</name>
</gene>
<organism evidence="1 2">
    <name type="scientific">Nocardioides pocheonensis</name>
    <dbReference type="NCBI Taxonomy" id="661485"/>
    <lineage>
        <taxon>Bacteria</taxon>
        <taxon>Bacillati</taxon>
        <taxon>Actinomycetota</taxon>
        <taxon>Actinomycetes</taxon>
        <taxon>Propionibacteriales</taxon>
        <taxon>Nocardioidaceae</taxon>
        <taxon>Nocardioides</taxon>
    </lineage>
</organism>
<dbReference type="NCBIfam" id="TIGR03941">
    <property type="entry name" value="tRNA_deam_assoc"/>
    <property type="match status" value="1"/>
</dbReference>
<sequence>MTDAEVNAVDFAVVAYRDEGDWNVARLPSRALDDVDTIARELRRYPGESGALAMISVDEDFVILVRVQGSLVRVLLSDATAAPDWTLARSAVVHLGVHVGVDDDQAPAGDLGIVADMGVSAADMGALLDDFDLYPEEVLSEIARGIGFGEKFDELVDLAD</sequence>
<comment type="caution">
    <text evidence="1">The sequence shown here is derived from an EMBL/GenBank/DDBJ whole genome shotgun (WGS) entry which is preliminary data.</text>
</comment>
<proteinExistence type="predicted"/>
<dbReference type="EMBL" id="RJSF01000044">
    <property type="protein sequence ID" value="RNM12425.1"/>
    <property type="molecule type" value="Genomic_DNA"/>
</dbReference>
<reference evidence="1 2" key="1">
    <citation type="submission" date="2018-11" db="EMBL/GenBank/DDBJ databases">
        <authorList>
            <person name="Li F."/>
        </authorList>
    </citation>
    <scope>NUCLEOTIDE SEQUENCE [LARGE SCALE GENOMIC DNA]</scope>
    <source>
        <strain evidence="1 2">Gsoil 818</strain>
    </source>
</reference>
<dbReference type="AlphaFoldDB" id="A0A3N0GIX2"/>
<name>A0A3N0GIX2_9ACTN</name>
<evidence type="ECO:0000313" key="2">
    <source>
        <dbReference type="Proteomes" id="UP000279994"/>
    </source>
</evidence>
<dbReference type="InterPro" id="IPR023869">
    <property type="entry name" value="tRNA_Adeno_NH3ase_assoc_put"/>
</dbReference>
<dbReference type="OrthoDB" id="5189541at2"/>
<evidence type="ECO:0000313" key="1">
    <source>
        <dbReference type="EMBL" id="RNM12425.1"/>
    </source>
</evidence>
<evidence type="ECO:0008006" key="3">
    <source>
        <dbReference type="Google" id="ProtNLM"/>
    </source>
</evidence>
<protein>
    <recommendedName>
        <fullName evidence="3">tRNA adenosine deaminase</fullName>
    </recommendedName>
</protein>